<evidence type="ECO:0000256" key="6">
    <source>
        <dbReference type="ARBA" id="ARBA00038447"/>
    </source>
</evidence>
<evidence type="ECO:0000256" key="4">
    <source>
        <dbReference type="ARBA" id="ARBA00023242"/>
    </source>
</evidence>
<evidence type="ECO:0000256" key="1">
    <source>
        <dbReference type="ARBA" id="ARBA00004123"/>
    </source>
</evidence>
<dbReference type="PANTHER" id="PTHR28605">
    <property type="entry name" value="CTF8, CHROMOSOME TRANSMISSION FIDELITY FACTOR 8 HOMOLOG (S. CEREVISIAE)"/>
    <property type="match status" value="1"/>
</dbReference>
<dbReference type="Proteomes" id="UP000886523">
    <property type="component" value="Unassembled WGS sequence"/>
</dbReference>
<dbReference type="GO" id="GO:0003677">
    <property type="term" value="F:DNA binding"/>
    <property type="evidence" value="ECO:0007669"/>
    <property type="project" value="UniProtKB-KW"/>
</dbReference>
<reference evidence="7" key="1">
    <citation type="journal article" date="2020" name="Nat. Commun.">
        <title>Large-scale genome sequencing of mycorrhizal fungi provides insights into the early evolution of symbiotic traits.</title>
        <authorList>
            <person name="Miyauchi S."/>
            <person name="Kiss E."/>
            <person name="Kuo A."/>
            <person name="Drula E."/>
            <person name="Kohler A."/>
            <person name="Sanchez-Garcia M."/>
            <person name="Morin E."/>
            <person name="Andreopoulos B."/>
            <person name="Barry K.W."/>
            <person name="Bonito G."/>
            <person name="Buee M."/>
            <person name="Carver A."/>
            <person name="Chen C."/>
            <person name="Cichocki N."/>
            <person name="Clum A."/>
            <person name="Culley D."/>
            <person name="Crous P.W."/>
            <person name="Fauchery L."/>
            <person name="Girlanda M."/>
            <person name="Hayes R.D."/>
            <person name="Keri Z."/>
            <person name="LaButti K."/>
            <person name="Lipzen A."/>
            <person name="Lombard V."/>
            <person name="Magnuson J."/>
            <person name="Maillard F."/>
            <person name="Murat C."/>
            <person name="Nolan M."/>
            <person name="Ohm R.A."/>
            <person name="Pangilinan J."/>
            <person name="Pereira M.F."/>
            <person name="Perotto S."/>
            <person name="Peter M."/>
            <person name="Pfister S."/>
            <person name="Riley R."/>
            <person name="Sitrit Y."/>
            <person name="Stielow J.B."/>
            <person name="Szollosi G."/>
            <person name="Zifcakova L."/>
            <person name="Stursova M."/>
            <person name="Spatafora J.W."/>
            <person name="Tedersoo L."/>
            <person name="Vaario L.M."/>
            <person name="Yamada A."/>
            <person name="Yan M."/>
            <person name="Wang P."/>
            <person name="Xu J."/>
            <person name="Bruns T."/>
            <person name="Baldrian P."/>
            <person name="Vilgalys R."/>
            <person name="Dunand C."/>
            <person name="Henrissat B."/>
            <person name="Grigoriev I.V."/>
            <person name="Hibbett D."/>
            <person name="Nagy L.G."/>
            <person name="Martin F.M."/>
        </authorList>
    </citation>
    <scope>NUCLEOTIDE SEQUENCE</scope>
    <source>
        <strain evidence="7">UP504</strain>
    </source>
</reference>
<dbReference type="GO" id="GO:0031390">
    <property type="term" value="C:Ctf18 RFC-like complex"/>
    <property type="evidence" value="ECO:0007669"/>
    <property type="project" value="InterPro"/>
</dbReference>
<keyword evidence="3" id="KW-0238">DNA-binding</keyword>
<evidence type="ECO:0000256" key="3">
    <source>
        <dbReference type="ARBA" id="ARBA00023125"/>
    </source>
</evidence>
<evidence type="ECO:0000256" key="2">
    <source>
        <dbReference type="ARBA" id="ARBA00022705"/>
    </source>
</evidence>
<organism evidence="7 8">
    <name type="scientific">Hydnum rufescens UP504</name>
    <dbReference type="NCBI Taxonomy" id="1448309"/>
    <lineage>
        <taxon>Eukaryota</taxon>
        <taxon>Fungi</taxon>
        <taxon>Dikarya</taxon>
        <taxon>Basidiomycota</taxon>
        <taxon>Agaricomycotina</taxon>
        <taxon>Agaricomycetes</taxon>
        <taxon>Cantharellales</taxon>
        <taxon>Hydnaceae</taxon>
        <taxon>Hydnum</taxon>
    </lineage>
</organism>
<evidence type="ECO:0000313" key="8">
    <source>
        <dbReference type="Proteomes" id="UP000886523"/>
    </source>
</evidence>
<dbReference type="GO" id="GO:0006260">
    <property type="term" value="P:DNA replication"/>
    <property type="evidence" value="ECO:0007669"/>
    <property type="project" value="UniProtKB-KW"/>
</dbReference>
<keyword evidence="8" id="KW-1185">Reference proteome</keyword>
<proteinExistence type="inferred from homology"/>
<keyword evidence="2" id="KW-0235">DNA replication</keyword>
<dbReference type="EMBL" id="MU128959">
    <property type="protein sequence ID" value="KAF9514594.1"/>
    <property type="molecule type" value="Genomic_DNA"/>
</dbReference>
<keyword evidence="5" id="KW-0131">Cell cycle</keyword>
<evidence type="ECO:0000313" key="7">
    <source>
        <dbReference type="EMBL" id="KAF9514594.1"/>
    </source>
</evidence>
<comment type="subcellular location">
    <subcellularLocation>
        <location evidence="1">Nucleus</location>
    </subcellularLocation>
</comment>
<evidence type="ECO:0008006" key="9">
    <source>
        <dbReference type="Google" id="ProtNLM"/>
    </source>
</evidence>
<accession>A0A9P6AYZ3</accession>
<dbReference type="Pfam" id="PF09696">
    <property type="entry name" value="Ctf8"/>
    <property type="match status" value="1"/>
</dbReference>
<dbReference type="InterPro" id="IPR018607">
    <property type="entry name" value="Ctf8"/>
</dbReference>
<dbReference type="OrthoDB" id="121932at2759"/>
<dbReference type="PANTHER" id="PTHR28605:SF1">
    <property type="entry name" value="CHROMOSOME TRANSMISSION FIDELITY FACTOR 8"/>
    <property type="match status" value="1"/>
</dbReference>
<comment type="similarity">
    <text evidence="6">Belongs to the CTF8 family.</text>
</comment>
<dbReference type="GO" id="GO:0007064">
    <property type="term" value="P:mitotic sister chromatid cohesion"/>
    <property type="evidence" value="ECO:0007669"/>
    <property type="project" value="InterPro"/>
</dbReference>
<protein>
    <recommendedName>
        <fullName evidence="9">Chromosome transmission fidelity protein 8</fullName>
    </recommendedName>
</protein>
<sequence>MIIPLDITQSARDYPPLPPHLISLGSDEVLIVELQGSLTTQGDTSGQPVGTLVIDSQTNKPTLKIGHHLLEGTIQNLPKPYAVLARSSHPSIQVADDPDLVVVPAPLAQHRKNNASYNVITIVKKKIVFANRPVPIVPTSMKS</sequence>
<evidence type="ECO:0000256" key="5">
    <source>
        <dbReference type="ARBA" id="ARBA00023306"/>
    </source>
</evidence>
<keyword evidence="4" id="KW-0539">Nucleus</keyword>
<name>A0A9P6AYZ3_9AGAM</name>
<gene>
    <name evidence="7" type="ORF">BS47DRAFT_1294919</name>
</gene>
<comment type="caution">
    <text evidence="7">The sequence shown here is derived from an EMBL/GenBank/DDBJ whole genome shotgun (WGS) entry which is preliminary data.</text>
</comment>
<dbReference type="AlphaFoldDB" id="A0A9P6AYZ3"/>